<protein>
    <recommendedName>
        <fullName evidence="4">PiggyBac transposable element-derived protein domain-containing protein</fullName>
    </recommendedName>
</protein>
<reference evidence="2 3" key="1">
    <citation type="journal article" date="2019" name="Sci. Rep.">
        <title>Orb-weaving spider Araneus ventricosus genome elucidates the spidroin gene catalogue.</title>
        <authorList>
            <person name="Kono N."/>
            <person name="Nakamura H."/>
            <person name="Ohtoshi R."/>
            <person name="Moran D.A.P."/>
            <person name="Shinohara A."/>
            <person name="Yoshida Y."/>
            <person name="Fujiwara M."/>
            <person name="Mori M."/>
            <person name="Tomita M."/>
            <person name="Arakawa K."/>
        </authorList>
    </citation>
    <scope>NUCLEOTIDE SEQUENCE [LARGE SCALE GENOMIC DNA]</scope>
</reference>
<dbReference type="OrthoDB" id="6422351at2759"/>
<dbReference type="EMBL" id="BGPR01077572">
    <property type="protein sequence ID" value="GBL66323.1"/>
    <property type="molecule type" value="Genomic_DNA"/>
</dbReference>
<feature type="region of interest" description="Disordered" evidence="1">
    <location>
        <begin position="45"/>
        <end position="74"/>
    </location>
</feature>
<keyword evidence="3" id="KW-1185">Reference proteome</keyword>
<organism evidence="2 3">
    <name type="scientific">Araneus ventricosus</name>
    <name type="common">Orbweaver spider</name>
    <name type="synonym">Epeira ventricosa</name>
    <dbReference type="NCBI Taxonomy" id="182803"/>
    <lineage>
        <taxon>Eukaryota</taxon>
        <taxon>Metazoa</taxon>
        <taxon>Ecdysozoa</taxon>
        <taxon>Arthropoda</taxon>
        <taxon>Chelicerata</taxon>
        <taxon>Arachnida</taxon>
        <taxon>Araneae</taxon>
        <taxon>Araneomorphae</taxon>
        <taxon>Entelegynae</taxon>
        <taxon>Araneoidea</taxon>
        <taxon>Araneidae</taxon>
        <taxon>Araneus</taxon>
    </lineage>
</organism>
<evidence type="ECO:0000313" key="2">
    <source>
        <dbReference type="EMBL" id="GBL66323.1"/>
    </source>
</evidence>
<evidence type="ECO:0008006" key="4">
    <source>
        <dbReference type="Google" id="ProtNLM"/>
    </source>
</evidence>
<sequence>MSKRKRELTKEEIEAILLASDDSVSDLSSEDDGWPVDDSLADVSFILNNDPGDETDENKANDEEAANSASTFKPSWTEQMVNGKIDLKQHQKYGGGPKHNLPVGSEAGDYFKVLFTNDMDEKIRENTNKYAEFVKSATIDKW</sequence>
<gene>
    <name evidence="2" type="ORF">AVEN_139813_1</name>
</gene>
<dbReference type="AlphaFoldDB" id="A0A4Y1ZSZ2"/>
<comment type="caution">
    <text evidence="2">The sequence shown here is derived from an EMBL/GenBank/DDBJ whole genome shotgun (WGS) entry which is preliminary data.</text>
</comment>
<accession>A0A4Y1ZSZ2</accession>
<dbReference type="Proteomes" id="UP000499080">
    <property type="component" value="Unassembled WGS sequence"/>
</dbReference>
<evidence type="ECO:0000256" key="1">
    <source>
        <dbReference type="SAM" id="MobiDB-lite"/>
    </source>
</evidence>
<evidence type="ECO:0000313" key="3">
    <source>
        <dbReference type="Proteomes" id="UP000499080"/>
    </source>
</evidence>
<proteinExistence type="predicted"/>
<name>A0A4Y1ZSZ2_ARAVE</name>